<proteinExistence type="predicted"/>
<organism evidence="1 2">
    <name type="scientific">Dreissena polymorpha</name>
    <name type="common">Zebra mussel</name>
    <name type="synonym">Mytilus polymorpha</name>
    <dbReference type="NCBI Taxonomy" id="45954"/>
    <lineage>
        <taxon>Eukaryota</taxon>
        <taxon>Metazoa</taxon>
        <taxon>Spiralia</taxon>
        <taxon>Lophotrochozoa</taxon>
        <taxon>Mollusca</taxon>
        <taxon>Bivalvia</taxon>
        <taxon>Autobranchia</taxon>
        <taxon>Heteroconchia</taxon>
        <taxon>Euheterodonta</taxon>
        <taxon>Imparidentia</taxon>
        <taxon>Neoheterodontei</taxon>
        <taxon>Myida</taxon>
        <taxon>Dreissenoidea</taxon>
        <taxon>Dreissenidae</taxon>
        <taxon>Dreissena</taxon>
    </lineage>
</organism>
<dbReference type="EMBL" id="JAIWYP010000007">
    <property type="protein sequence ID" value="KAH3796309.1"/>
    <property type="molecule type" value="Genomic_DNA"/>
</dbReference>
<accession>A0A9D4J546</accession>
<evidence type="ECO:0000313" key="1">
    <source>
        <dbReference type="EMBL" id="KAH3796309.1"/>
    </source>
</evidence>
<evidence type="ECO:0000313" key="2">
    <source>
        <dbReference type="Proteomes" id="UP000828390"/>
    </source>
</evidence>
<protein>
    <submittedName>
        <fullName evidence="1">Uncharacterized protein</fullName>
    </submittedName>
</protein>
<sequence>MDIANKMRKSVTKAMRKIENKTTEVLVVMKGFWNRKIAKKFIADRLKRQKSRRKYENPFEHVKFFDERLGNETYTVNVHMQVKPTASYKTAESKACLRN</sequence>
<keyword evidence="2" id="KW-1185">Reference proteome</keyword>
<dbReference type="Proteomes" id="UP000828390">
    <property type="component" value="Unassembled WGS sequence"/>
</dbReference>
<gene>
    <name evidence="1" type="ORF">DPMN_149878</name>
</gene>
<reference evidence="1" key="1">
    <citation type="journal article" date="2019" name="bioRxiv">
        <title>The Genome of the Zebra Mussel, Dreissena polymorpha: A Resource for Invasive Species Research.</title>
        <authorList>
            <person name="McCartney M.A."/>
            <person name="Auch B."/>
            <person name="Kono T."/>
            <person name="Mallez S."/>
            <person name="Zhang Y."/>
            <person name="Obille A."/>
            <person name="Becker A."/>
            <person name="Abrahante J.E."/>
            <person name="Garbe J."/>
            <person name="Badalamenti J.P."/>
            <person name="Herman A."/>
            <person name="Mangelson H."/>
            <person name="Liachko I."/>
            <person name="Sullivan S."/>
            <person name="Sone E.D."/>
            <person name="Koren S."/>
            <person name="Silverstein K.A.T."/>
            <person name="Beckman K.B."/>
            <person name="Gohl D.M."/>
        </authorList>
    </citation>
    <scope>NUCLEOTIDE SEQUENCE</scope>
    <source>
        <strain evidence="1">Duluth1</strain>
        <tissue evidence="1">Whole animal</tissue>
    </source>
</reference>
<comment type="caution">
    <text evidence="1">The sequence shown here is derived from an EMBL/GenBank/DDBJ whole genome shotgun (WGS) entry which is preliminary data.</text>
</comment>
<reference evidence="1" key="2">
    <citation type="submission" date="2020-11" db="EMBL/GenBank/DDBJ databases">
        <authorList>
            <person name="McCartney M.A."/>
            <person name="Auch B."/>
            <person name="Kono T."/>
            <person name="Mallez S."/>
            <person name="Becker A."/>
            <person name="Gohl D.M."/>
            <person name="Silverstein K.A.T."/>
            <person name="Koren S."/>
            <person name="Bechman K.B."/>
            <person name="Herman A."/>
            <person name="Abrahante J.E."/>
            <person name="Garbe J."/>
        </authorList>
    </citation>
    <scope>NUCLEOTIDE SEQUENCE</scope>
    <source>
        <strain evidence="1">Duluth1</strain>
        <tissue evidence="1">Whole animal</tissue>
    </source>
</reference>
<name>A0A9D4J546_DREPO</name>
<dbReference type="AlphaFoldDB" id="A0A9D4J546"/>